<dbReference type="Proteomes" id="UP000321577">
    <property type="component" value="Unassembled WGS sequence"/>
</dbReference>
<dbReference type="Gene3D" id="3.30.56.110">
    <property type="entry name" value="Protein of unknown function DUF2237"/>
    <property type="match status" value="1"/>
</dbReference>
<evidence type="ECO:0008006" key="3">
    <source>
        <dbReference type="Google" id="ProtNLM"/>
    </source>
</evidence>
<keyword evidence="2" id="KW-1185">Reference proteome</keyword>
<dbReference type="RefSeq" id="WP_146856039.1">
    <property type="nucleotide sequence ID" value="NZ_BKAG01000084.1"/>
</dbReference>
<name>A0A512MHV0_9BACT</name>
<dbReference type="Pfam" id="PF09996">
    <property type="entry name" value="DUF2237"/>
    <property type="match status" value="1"/>
</dbReference>
<proteinExistence type="predicted"/>
<dbReference type="PANTHER" id="PTHR37466:SF1">
    <property type="entry name" value="SLR1628 PROTEIN"/>
    <property type="match status" value="1"/>
</dbReference>
<comment type="caution">
    <text evidence="1">The sequence shown here is derived from an EMBL/GenBank/DDBJ whole genome shotgun (WGS) entry which is preliminary data.</text>
</comment>
<sequence length="119" mass="13015">MPSNVFGTPLQGCCNDPVTGFYRDGYCRTGPDDIGLHTVCAVMTDEFLTYTRQRGNDLSTPLPEYDFPGLKAGDKWCVCVSRWAEALAAGKAPPVVLEATHVHALEFVSLEELQAHRAV</sequence>
<dbReference type="InterPro" id="IPR018714">
    <property type="entry name" value="DUF2237"/>
</dbReference>
<reference evidence="1 2" key="1">
    <citation type="submission" date="2019-07" db="EMBL/GenBank/DDBJ databases">
        <title>Whole genome shotgun sequence of Brevifollis gellanilyticus NBRC 108608.</title>
        <authorList>
            <person name="Hosoyama A."/>
            <person name="Uohara A."/>
            <person name="Ohji S."/>
            <person name="Ichikawa N."/>
        </authorList>
    </citation>
    <scope>NUCLEOTIDE SEQUENCE [LARGE SCALE GENOMIC DNA]</scope>
    <source>
        <strain evidence="1 2">NBRC 108608</strain>
    </source>
</reference>
<gene>
    <name evidence="1" type="ORF">BGE01nite_55900</name>
</gene>
<dbReference type="AlphaFoldDB" id="A0A512MHV0"/>
<evidence type="ECO:0000313" key="2">
    <source>
        <dbReference type="Proteomes" id="UP000321577"/>
    </source>
</evidence>
<organism evidence="1 2">
    <name type="scientific">Brevifollis gellanilyticus</name>
    <dbReference type="NCBI Taxonomy" id="748831"/>
    <lineage>
        <taxon>Bacteria</taxon>
        <taxon>Pseudomonadati</taxon>
        <taxon>Verrucomicrobiota</taxon>
        <taxon>Verrucomicrobiia</taxon>
        <taxon>Verrucomicrobiales</taxon>
        <taxon>Verrucomicrobiaceae</taxon>
    </lineage>
</organism>
<dbReference type="OrthoDB" id="9792525at2"/>
<dbReference type="PANTHER" id="PTHR37466">
    <property type="entry name" value="SLR1628 PROTEIN"/>
    <property type="match status" value="1"/>
</dbReference>
<evidence type="ECO:0000313" key="1">
    <source>
        <dbReference type="EMBL" id="GEP46299.1"/>
    </source>
</evidence>
<dbReference type="EMBL" id="BKAG01000084">
    <property type="protein sequence ID" value="GEP46299.1"/>
    <property type="molecule type" value="Genomic_DNA"/>
</dbReference>
<accession>A0A512MHV0</accession>
<protein>
    <recommendedName>
        <fullName evidence="3">DUF2237 domain-containing protein</fullName>
    </recommendedName>
</protein>